<dbReference type="EMBL" id="LZKG01000083">
    <property type="protein sequence ID" value="OBI29830.1"/>
    <property type="molecule type" value="Genomic_DNA"/>
</dbReference>
<dbReference type="PROSITE" id="PS50943">
    <property type="entry name" value="HTH_CROC1"/>
    <property type="match status" value="1"/>
</dbReference>
<dbReference type="InterPro" id="IPR010982">
    <property type="entry name" value="Lambda_DNA-bd_dom_sf"/>
</dbReference>
<feature type="domain" description="HTH cro/C1-type" evidence="1">
    <location>
        <begin position="20"/>
        <end position="74"/>
    </location>
</feature>
<evidence type="ECO:0000313" key="3">
    <source>
        <dbReference type="Proteomes" id="UP000093943"/>
    </source>
</evidence>
<protein>
    <recommendedName>
        <fullName evidence="1">HTH cro/C1-type domain-containing protein</fullName>
    </recommendedName>
</protein>
<dbReference type="Gene3D" id="1.10.260.40">
    <property type="entry name" value="lambda repressor-like DNA-binding domains"/>
    <property type="match status" value="1"/>
</dbReference>
<comment type="caution">
    <text evidence="2">The sequence shown here is derived from an EMBL/GenBank/DDBJ whole genome shotgun (WGS) entry which is preliminary data.</text>
</comment>
<dbReference type="SUPFAM" id="SSF47413">
    <property type="entry name" value="lambda repressor-like DNA-binding domains"/>
    <property type="match status" value="1"/>
</dbReference>
<evidence type="ECO:0000259" key="1">
    <source>
        <dbReference type="PROSITE" id="PS50943"/>
    </source>
</evidence>
<evidence type="ECO:0000313" key="2">
    <source>
        <dbReference type="EMBL" id="OBI29830.1"/>
    </source>
</evidence>
<sequence>MHNSLTYLVARAIINGVVDLAAIRKDAGVTQAEMAQRMQATQGAISQTERRDSLSLRLGTLAEYVAALGGRVQLTVTVGENTYDYDLSEKERR</sequence>
<name>A0A1A2XVP1_MYCSD</name>
<accession>A0A1A2XVP1</accession>
<dbReference type="AlphaFoldDB" id="A0A1A2XVP1"/>
<reference evidence="3" key="1">
    <citation type="submission" date="2016-06" db="EMBL/GenBank/DDBJ databases">
        <authorList>
            <person name="Sutton G."/>
            <person name="Brinkac L."/>
            <person name="Sanka R."/>
            <person name="Adams M."/>
            <person name="Lau E."/>
            <person name="Sam S."/>
            <person name="Sreng N."/>
            <person name="Him V."/>
            <person name="Kerleguer A."/>
            <person name="Cheng S."/>
        </authorList>
    </citation>
    <scope>NUCLEOTIDE SEQUENCE [LARGE SCALE GENOMIC DNA]</scope>
    <source>
        <strain evidence="3">E1876</strain>
    </source>
</reference>
<dbReference type="GO" id="GO:0003677">
    <property type="term" value="F:DNA binding"/>
    <property type="evidence" value="ECO:0007669"/>
    <property type="project" value="InterPro"/>
</dbReference>
<proteinExistence type="predicted"/>
<dbReference type="InterPro" id="IPR001387">
    <property type="entry name" value="Cro/C1-type_HTH"/>
</dbReference>
<gene>
    <name evidence="2" type="ORF">A5710_20770</name>
</gene>
<dbReference type="Proteomes" id="UP000093943">
    <property type="component" value="Unassembled WGS sequence"/>
</dbReference>
<organism evidence="2 3">
    <name type="scientific">Mycolicibacter sinensis (strain JDM601)</name>
    <name type="common">Mycobacterium sinense</name>
    <dbReference type="NCBI Taxonomy" id="875328"/>
    <lineage>
        <taxon>Bacteria</taxon>
        <taxon>Bacillati</taxon>
        <taxon>Actinomycetota</taxon>
        <taxon>Actinomycetes</taxon>
        <taxon>Mycobacteriales</taxon>
        <taxon>Mycobacteriaceae</taxon>
        <taxon>Mycolicibacter</taxon>
    </lineage>
</organism>
<dbReference type="SMART" id="SM00530">
    <property type="entry name" value="HTH_XRE"/>
    <property type="match status" value="1"/>
</dbReference>
<dbReference type="CDD" id="cd00093">
    <property type="entry name" value="HTH_XRE"/>
    <property type="match status" value="1"/>
</dbReference>